<dbReference type="PANTHER" id="PTHR30404">
    <property type="entry name" value="N-ACETYLMURAMOYL-L-ALANINE AMIDASE"/>
    <property type="match status" value="1"/>
</dbReference>
<dbReference type="Proteomes" id="UP000321580">
    <property type="component" value="Unassembled WGS sequence"/>
</dbReference>
<organism evidence="5 6">
    <name type="scientific">Phaeodactylibacter luteus</name>
    <dbReference type="NCBI Taxonomy" id="1564516"/>
    <lineage>
        <taxon>Bacteria</taxon>
        <taxon>Pseudomonadati</taxon>
        <taxon>Bacteroidota</taxon>
        <taxon>Saprospiria</taxon>
        <taxon>Saprospirales</taxon>
        <taxon>Haliscomenobacteraceae</taxon>
        <taxon>Phaeodactylibacter</taxon>
    </lineage>
</organism>
<dbReference type="EC" id="3.5.1.28" evidence="2"/>
<comment type="catalytic activity">
    <reaction evidence="1">
        <text>Hydrolyzes the link between N-acetylmuramoyl residues and L-amino acid residues in certain cell-wall glycopeptides.</text>
        <dbReference type="EC" id="3.5.1.28"/>
    </reaction>
</comment>
<dbReference type="GO" id="GO:0009253">
    <property type="term" value="P:peptidoglycan catabolic process"/>
    <property type="evidence" value="ECO:0007669"/>
    <property type="project" value="InterPro"/>
</dbReference>
<dbReference type="EMBL" id="VOOR01000075">
    <property type="protein sequence ID" value="TXB60588.1"/>
    <property type="molecule type" value="Genomic_DNA"/>
</dbReference>
<reference evidence="5 6" key="1">
    <citation type="submission" date="2019-08" db="EMBL/GenBank/DDBJ databases">
        <title>Genome of Phaeodactylibacter luteus.</title>
        <authorList>
            <person name="Bowman J.P."/>
        </authorList>
    </citation>
    <scope>NUCLEOTIDE SEQUENCE [LARGE SCALE GENOMIC DNA]</scope>
    <source>
        <strain evidence="5 6">KCTC 42180</strain>
    </source>
</reference>
<accession>A0A5C6RGM7</accession>
<evidence type="ECO:0000256" key="1">
    <source>
        <dbReference type="ARBA" id="ARBA00001561"/>
    </source>
</evidence>
<dbReference type="InterPro" id="IPR002508">
    <property type="entry name" value="MurNAc-LAA_cat"/>
</dbReference>
<dbReference type="AlphaFoldDB" id="A0A5C6RGM7"/>
<dbReference type="Gene3D" id="3.40.630.40">
    <property type="entry name" value="Zn-dependent exopeptidases"/>
    <property type="match status" value="1"/>
</dbReference>
<keyword evidence="3" id="KW-0378">Hydrolase</keyword>
<evidence type="ECO:0000256" key="3">
    <source>
        <dbReference type="ARBA" id="ARBA00022801"/>
    </source>
</evidence>
<sequence>MANNFCVFLDAGHGGIGPDGNYTTAPGKQYQHQRGRFHQGNWFLEGVWNRALTRLVMSKLQHLGIPYYPVFHEYADWPLQYRVDLANWYHQNYRRGFFISNHANASGLGARGYEVYTSPGVTTSDRIANWHWEHTRALLGDSITMRADQSDGDYDKEARFFVLTKTVMPAILVEHLFFDQYEDALLLMDPEITDRFAEAQVRTIISYINSL</sequence>
<feature type="domain" description="MurNAc-LAA" evidence="4">
    <location>
        <begin position="83"/>
        <end position="205"/>
    </location>
</feature>
<dbReference type="SUPFAM" id="SSF53187">
    <property type="entry name" value="Zn-dependent exopeptidases"/>
    <property type="match status" value="1"/>
</dbReference>
<dbReference type="OrthoDB" id="9763643at2"/>
<evidence type="ECO:0000313" key="6">
    <source>
        <dbReference type="Proteomes" id="UP000321580"/>
    </source>
</evidence>
<proteinExistence type="predicted"/>
<comment type="caution">
    <text evidence="5">The sequence shown here is derived from an EMBL/GenBank/DDBJ whole genome shotgun (WGS) entry which is preliminary data.</text>
</comment>
<dbReference type="CDD" id="cd02696">
    <property type="entry name" value="MurNAc-LAA"/>
    <property type="match status" value="1"/>
</dbReference>
<dbReference type="SMART" id="SM00646">
    <property type="entry name" value="Ami_3"/>
    <property type="match status" value="1"/>
</dbReference>
<dbReference type="RefSeq" id="WP_147169477.1">
    <property type="nucleotide sequence ID" value="NZ_VOOR01000075.1"/>
</dbReference>
<evidence type="ECO:0000256" key="2">
    <source>
        <dbReference type="ARBA" id="ARBA00011901"/>
    </source>
</evidence>
<gene>
    <name evidence="5" type="ORF">FRY97_20420</name>
</gene>
<protein>
    <recommendedName>
        <fullName evidence="2">N-acetylmuramoyl-L-alanine amidase</fullName>
        <ecNumber evidence="2">3.5.1.28</ecNumber>
    </recommendedName>
</protein>
<dbReference type="GO" id="GO:0030288">
    <property type="term" value="C:outer membrane-bounded periplasmic space"/>
    <property type="evidence" value="ECO:0007669"/>
    <property type="project" value="TreeGrafter"/>
</dbReference>
<dbReference type="Pfam" id="PF01520">
    <property type="entry name" value="Amidase_3"/>
    <property type="match status" value="1"/>
</dbReference>
<dbReference type="InterPro" id="IPR050695">
    <property type="entry name" value="N-acetylmuramoyl_amidase_3"/>
</dbReference>
<name>A0A5C6RGM7_9BACT</name>
<dbReference type="GO" id="GO:0008745">
    <property type="term" value="F:N-acetylmuramoyl-L-alanine amidase activity"/>
    <property type="evidence" value="ECO:0007669"/>
    <property type="project" value="UniProtKB-EC"/>
</dbReference>
<keyword evidence="6" id="KW-1185">Reference proteome</keyword>
<evidence type="ECO:0000259" key="4">
    <source>
        <dbReference type="SMART" id="SM00646"/>
    </source>
</evidence>
<dbReference type="PANTHER" id="PTHR30404:SF0">
    <property type="entry name" value="N-ACETYLMURAMOYL-L-ALANINE AMIDASE AMIC"/>
    <property type="match status" value="1"/>
</dbReference>
<evidence type="ECO:0000313" key="5">
    <source>
        <dbReference type="EMBL" id="TXB60588.1"/>
    </source>
</evidence>